<feature type="region of interest" description="Disordered" evidence="1">
    <location>
        <begin position="380"/>
        <end position="404"/>
    </location>
</feature>
<feature type="compositionally biased region" description="Basic and acidic residues" evidence="1">
    <location>
        <begin position="516"/>
        <end position="534"/>
    </location>
</feature>
<dbReference type="EMBL" id="GU305859">
    <property type="protein sequence ID" value="ADF47409.1"/>
    <property type="molecule type" value="mRNA"/>
</dbReference>
<name>D5JG39_DUGJA</name>
<evidence type="ECO:0000256" key="1">
    <source>
        <dbReference type="SAM" id="MobiDB-lite"/>
    </source>
</evidence>
<feature type="compositionally biased region" description="Polar residues" evidence="1">
    <location>
        <begin position="665"/>
        <end position="679"/>
    </location>
</feature>
<feature type="region of interest" description="Disordered" evidence="1">
    <location>
        <begin position="802"/>
        <end position="853"/>
    </location>
</feature>
<sequence length="853" mass="95333">NLIILPNGDECPAGKIKDETKLLNLVSAEYGIADDISYFHLQKQKNRYLLKLLFIPCKTGDLHTNNAKKFVIFELIRNGINCAIRINEDLNKRAAIILDLVNNTDPNSKETVRAKLSEFLDVATELEDTTDLLLTDAQFNSFKYSVLNNKKMACLLCVNSHGISMRALESPFDEQDKIMWSDIKNITCKHKKLFIHKNDGQISEITCLNSKMAHVANIHLRKYLTFKGTMSIPVTPNIFVRISLQIRKSFSRRSNARPSTIQSTGSPVSDKPVSTKLMQIQSQAPSTIPESSFISEDVMDNPVSMVEPSLKTNSTYDVSLGSDNSYRPTITSLSIEELSHNGDKVSSFQKPFQQSVDDHISLKTTSTYEVSLDSRQLIRPITNDSDPPITGPTQLSSFGSNSNRISPPLVQVKKDIIPLEKDNKNWSRPLITKPEEPFVKENKDSDILLSEKIVEPVFESKQSIDRNSTKSDPEFIVKPQEIIPQSTNNNIKTDTHTQVPVEVNNKIAPEPPVRTISDHSNNEIIKDDKEKPDKAQPPCVPIRTTGIPDVNKKLTITIEPIKEEETIPTINELEHSVSKHIDPISQTYTVTTTTFTNEVMLPAENIVIPMFVPPIFSENLQTVDAQLQDSVVSVEMESECIQESMKDNVLSERIDLRGNDEVETGVQSTPNTDVNNTDTIKVESKLPISKQRSIPSPKIQRPSRVSEQGFPSPKEERKEFVSGIPVNIPQSPSDKENYQKNKNNIDDTNMDNNLTPKSSIERPSSNFSRFESQEYKVDSKTTFTSVSTVGDSIVKKSTQTEISSMKSTGIPTPKQYKSTTTITTTVKKPAEISKSPSNSATKIPTGIPRMSSK</sequence>
<feature type="compositionally biased region" description="Basic and acidic residues" evidence="1">
    <location>
        <begin position="733"/>
        <end position="745"/>
    </location>
</feature>
<organism evidence="2">
    <name type="scientific">Dugesia japonica</name>
    <name type="common">Planarian</name>
    <dbReference type="NCBI Taxonomy" id="6161"/>
    <lineage>
        <taxon>Eukaryota</taxon>
        <taxon>Metazoa</taxon>
        <taxon>Spiralia</taxon>
        <taxon>Lophotrochozoa</taxon>
        <taxon>Platyhelminthes</taxon>
        <taxon>Rhabditophora</taxon>
        <taxon>Seriata</taxon>
        <taxon>Tricladida</taxon>
        <taxon>Continenticola</taxon>
        <taxon>Geoplanoidea</taxon>
        <taxon>Dugesiidae</taxon>
        <taxon>Dugesia</taxon>
    </lineage>
</organism>
<feature type="compositionally biased region" description="Polar residues" evidence="1">
    <location>
        <begin position="256"/>
        <end position="267"/>
    </location>
</feature>
<feature type="compositionally biased region" description="Polar residues" evidence="1">
    <location>
        <begin position="746"/>
        <end position="770"/>
    </location>
</feature>
<feature type="non-terminal residue" evidence="2">
    <location>
        <position position="1"/>
    </location>
</feature>
<gene>
    <name evidence="2" type="primary">DCPL-1</name>
</gene>
<protein>
    <submittedName>
        <fullName evidence="2">Decapping enzyme like-1 protein</fullName>
    </submittedName>
</protein>
<evidence type="ECO:0000313" key="2">
    <source>
        <dbReference type="EMBL" id="ADF47409.1"/>
    </source>
</evidence>
<proteinExistence type="evidence at transcript level"/>
<feature type="region of interest" description="Disordered" evidence="1">
    <location>
        <begin position="660"/>
        <end position="776"/>
    </location>
</feature>
<dbReference type="AlphaFoldDB" id="D5JG39"/>
<reference evidence="2" key="1">
    <citation type="journal article" date="2010" name="Dev. Biol.">
        <title>Different requirements for conserved post-transcriptional regulators in planarian regeneration and stem cell maintenance.</title>
        <authorList>
            <person name="Rouhana L."/>
            <person name="Shibata N."/>
            <person name="Nishimura O."/>
            <person name="Agata K."/>
        </authorList>
    </citation>
    <scope>NUCLEOTIDE SEQUENCE</scope>
</reference>
<feature type="compositionally biased region" description="Polar residues" evidence="1">
    <location>
        <begin position="391"/>
        <end position="404"/>
    </location>
</feature>
<feature type="region of interest" description="Disordered" evidence="1">
    <location>
        <begin position="509"/>
        <end position="546"/>
    </location>
</feature>
<feature type="region of interest" description="Disordered" evidence="1">
    <location>
        <begin position="253"/>
        <end position="273"/>
    </location>
</feature>
<feature type="compositionally biased region" description="Low complexity" evidence="1">
    <location>
        <begin position="812"/>
        <end position="827"/>
    </location>
</feature>
<accession>D5JG39</accession>